<dbReference type="InterPro" id="IPR053958">
    <property type="entry name" value="HMGCR/SNAP/NPC1-like_SSD"/>
</dbReference>
<comment type="subcellular location">
    <subcellularLocation>
        <location evidence="1">Endomembrane system</location>
        <topology evidence="1">Multi-pass membrane protein</topology>
    </subcellularLocation>
</comment>
<dbReference type="GO" id="GO:0005319">
    <property type="term" value="F:lipid transporter activity"/>
    <property type="evidence" value="ECO:0007669"/>
    <property type="project" value="InterPro"/>
</dbReference>
<keyword evidence="13" id="KW-0325">Glycoprotein</keyword>
<keyword evidence="14" id="KW-0753">Steroid metabolism</keyword>
<keyword evidence="20" id="KW-1185">Reference proteome</keyword>
<evidence type="ECO:0000256" key="6">
    <source>
        <dbReference type="ARBA" id="ARBA00022729"/>
    </source>
</evidence>
<accession>A0A814HS20</accession>
<feature type="transmembrane region" description="Helical" evidence="16">
    <location>
        <begin position="649"/>
        <end position="668"/>
    </location>
</feature>
<feature type="transmembrane region" description="Helical" evidence="16">
    <location>
        <begin position="1277"/>
        <end position="1301"/>
    </location>
</feature>
<evidence type="ECO:0000256" key="3">
    <source>
        <dbReference type="ARBA" id="ARBA00022448"/>
    </source>
</evidence>
<evidence type="ECO:0000256" key="14">
    <source>
        <dbReference type="ARBA" id="ARBA00023221"/>
    </source>
</evidence>
<dbReference type="GO" id="GO:0030299">
    <property type="term" value="P:intestinal cholesterol absorption"/>
    <property type="evidence" value="ECO:0007669"/>
    <property type="project" value="TreeGrafter"/>
</dbReference>
<dbReference type="InterPro" id="IPR032190">
    <property type="entry name" value="NPC1_N"/>
</dbReference>
<keyword evidence="6 17" id="KW-0732">Signal</keyword>
<keyword evidence="9" id="KW-0443">Lipid metabolism</keyword>
<organism evidence="19 20">
    <name type="scientific">Brachionus calyciflorus</name>
    <dbReference type="NCBI Taxonomy" id="104777"/>
    <lineage>
        <taxon>Eukaryota</taxon>
        <taxon>Metazoa</taxon>
        <taxon>Spiralia</taxon>
        <taxon>Gnathifera</taxon>
        <taxon>Rotifera</taxon>
        <taxon>Eurotatoria</taxon>
        <taxon>Monogononta</taxon>
        <taxon>Pseudotrocha</taxon>
        <taxon>Ploima</taxon>
        <taxon>Brachionidae</taxon>
        <taxon>Brachionus</taxon>
    </lineage>
</organism>
<evidence type="ECO:0000256" key="13">
    <source>
        <dbReference type="ARBA" id="ARBA00023180"/>
    </source>
</evidence>
<evidence type="ECO:0000259" key="18">
    <source>
        <dbReference type="PROSITE" id="PS50156"/>
    </source>
</evidence>
<dbReference type="OrthoDB" id="6510177at2759"/>
<feature type="transmembrane region" description="Helical" evidence="16">
    <location>
        <begin position="1200"/>
        <end position="1221"/>
    </location>
</feature>
<gene>
    <name evidence="19" type="ORF">OXX778_LOCUS17021</name>
</gene>
<evidence type="ECO:0000256" key="15">
    <source>
        <dbReference type="ARBA" id="ARBA00034049"/>
    </source>
</evidence>
<evidence type="ECO:0000256" key="9">
    <source>
        <dbReference type="ARBA" id="ARBA00023098"/>
    </source>
</evidence>
<keyword evidence="3" id="KW-0813">Transport</keyword>
<dbReference type="GO" id="GO:0030301">
    <property type="term" value="P:cholesterol transport"/>
    <property type="evidence" value="ECO:0007669"/>
    <property type="project" value="UniProtKB-ARBA"/>
</dbReference>
<comment type="similarity">
    <text evidence="2">Belongs to the patched family.</text>
</comment>
<feature type="chain" id="PRO_5032355127" description="SSD domain-containing protein" evidence="17">
    <location>
        <begin position="21"/>
        <end position="1326"/>
    </location>
</feature>
<dbReference type="GO" id="GO:0042632">
    <property type="term" value="P:cholesterol homeostasis"/>
    <property type="evidence" value="ECO:0007669"/>
    <property type="project" value="TreeGrafter"/>
</dbReference>
<dbReference type="Pfam" id="PF16414">
    <property type="entry name" value="NPC1_N"/>
    <property type="match status" value="1"/>
</dbReference>
<dbReference type="GO" id="GO:0005886">
    <property type="term" value="C:plasma membrane"/>
    <property type="evidence" value="ECO:0007669"/>
    <property type="project" value="TreeGrafter"/>
</dbReference>
<feature type="transmembrane region" description="Helical" evidence="16">
    <location>
        <begin position="1149"/>
        <end position="1168"/>
    </location>
</feature>
<feature type="transmembrane region" description="Helical" evidence="16">
    <location>
        <begin position="276"/>
        <end position="295"/>
    </location>
</feature>
<dbReference type="GO" id="GO:0015485">
    <property type="term" value="F:cholesterol binding"/>
    <property type="evidence" value="ECO:0007669"/>
    <property type="project" value="TreeGrafter"/>
</dbReference>
<evidence type="ECO:0000256" key="2">
    <source>
        <dbReference type="ARBA" id="ARBA00005585"/>
    </source>
</evidence>
<dbReference type="InterPro" id="IPR004765">
    <property type="entry name" value="NPC1-like"/>
</dbReference>
<dbReference type="InterPro" id="IPR053956">
    <property type="entry name" value="NPC1_MLD"/>
</dbReference>
<dbReference type="Proteomes" id="UP000663879">
    <property type="component" value="Unassembled WGS sequence"/>
</dbReference>
<keyword evidence="5 16" id="KW-0812">Transmembrane</keyword>
<dbReference type="PANTHER" id="PTHR45727">
    <property type="entry name" value="NPC INTRACELLULAR CHOLESTEROL TRANSPORTER 1"/>
    <property type="match status" value="1"/>
</dbReference>
<evidence type="ECO:0000256" key="11">
    <source>
        <dbReference type="ARBA" id="ARBA00023157"/>
    </source>
</evidence>
<evidence type="ECO:0000256" key="5">
    <source>
        <dbReference type="ARBA" id="ARBA00022692"/>
    </source>
</evidence>
<comment type="catalytic activity">
    <reaction evidence="15">
        <text>cholesterol(in) = cholesterol(out)</text>
        <dbReference type="Rhea" id="RHEA:39747"/>
        <dbReference type="ChEBI" id="CHEBI:16113"/>
    </reaction>
</comment>
<keyword evidence="12" id="KW-1207">Sterol metabolism</keyword>
<evidence type="ECO:0000256" key="12">
    <source>
        <dbReference type="ARBA" id="ARBA00023166"/>
    </source>
</evidence>
<evidence type="ECO:0000256" key="1">
    <source>
        <dbReference type="ARBA" id="ARBA00004127"/>
    </source>
</evidence>
<dbReference type="FunFam" id="1.20.1640.10:FF:000008">
    <property type="entry name" value="NPC intracellular cholesterol transporter 1"/>
    <property type="match status" value="1"/>
</dbReference>
<evidence type="ECO:0000256" key="17">
    <source>
        <dbReference type="SAM" id="SignalP"/>
    </source>
</evidence>
<evidence type="ECO:0000313" key="19">
    <source>
        <dbReference type="EMBL" id="CAF1013716.1"/>
    </source>
</evidence>
<keyword evidence="10 16" id="KW-0472">Membrane</keyword>
<dbReference type="SUPFAM" id="SSF82866">
    <property type="entry name" value="Multidrug efflux transporter AcrB transmembrane domain"/>
    <property type="match status" value="2"/>
</dbReference>
<proteinExistence type="inferred from homology"/>
<dbReference type="GO" id="GO:0012505">
    <property type="term" value="C:endomembrane system"/>
    <property type="evidence" value="ECO:0007669"/>
    <property type="project" value="UniProtKB-SubCell"/>
</dbReference>
<evidence type="ECO:0000256" key="4">
    <source>
        <dbReference type="ARBA" id="ARBA00022548"/>
    </source>
</evidence>
<dbReference type="PANTHER" id="PTHR45727:SF2">
    <property type="entry name" value="NPC INTRACELLULAR CHOLESTEROL TRANSPORTER 1"/>
    <property type="match status" value="1"/>
</dbReference>
<comment type="caution">
    <text evidence="19">The sequence shown here is derived from an EMBL/GenBank/DDBJ whole genome shotgun (WGS) entry which is preliminary data.</text>
</comment>
<feature type="transmembrane region" description="Helical" evidence="16">
    <location>
        <begin position="1242"/>
        <end position="1265"/>
    </location>
</feature>
<name>A0A814HS20_9BILA</name>
<evidence type="ECO:0000256" key="8">
    <source>
        <dbReference type="ARBA" id="ARBA00023055"/>
    </source>
</evidence>
<feature type="domain" description="SSD" evidence="18">
    <location>
        <begin position="648"/>
        <end position="827"/>
    </location>
</feature>
<feature type="transmembrane region" description="Helical" evidence="16">
    <location>
        <begin position="1175"/>
        <end position="1194"/>
    </location>
</feature>
<feature type="transmembrane region" description="Helical" evidence="16">
    <location>
        <begin position="372"/>
        <end position="392"/>
    </location>
</feature>
<keyword evidence="7 16" id="KW-1133">Transmembrane helix</keyword>
<sequence>MKIFIILITLVIINIKNVQCNCTWYGQCGLSGQGVDGRYNCKYTGEAKLQTNDTYLAIFKELCPHLYKENEEVRTCCDYTQLITFSDNLSVPRQLLSRCPSCFRNFKAFLCDFTCSPTQSEFLLTTKEQDYTPSENETVTEIVEVTYHITNYSVNTLYNSCKDVQYAASNQKVMDLLCGRSVDDCSPKKFVDYLGHNSQAPFYFYMNITDEEYDVNSTLHIKPINITMYECSKSYTSENFNASACGCSDCQDSCPIPPPPPIDIICKIFSLDCIDLFSITLFIVFSSTFLLTIFISNFSKQNKNQATESLIGAGYDDYNEDDENKIQEIIQDGDLNLANVSFIQKFGLQTEEILERFFHKIGYFCASNPVKVILSGLILCLICSSGFIYFSVLTDPVDLWSPPNSETRLNKEYYDTHFRPFYRTTQLIIRPKDQTPWIHSIFDDFGPVEYSSAFKLDFLLKVLELQNKISSLEGDLLDEKGNKVNKTVRLEDICFAPLKPDNSNCTIQSILNYWQNDEEILKTIVADDFGIVTADHITHFETCSKSPTSLNDTLGLSCLGTYGGIVPPFVALGGYPKLKFTSQYGNATALIITFIINNHKNVTENLPAMAWEKSVVDFLKDYTHDDMIISFTTERSIQDELDRESKSDISTIFISYMAMFLYITLTLGKYKLPKENNQNVSFIYRIFQQLLVDMKFSLGIVGVIIVMLSVASSIGLFSYFQIKATLIIFEVIPFLVLAVGVDNIFILVQNYQRDKRLENESLEQQIARIVSKVGPSMLLTSTAESLAFLLGALTTMPAVRIFSLYASLAVFIDFVLQITMFVSLMTLDCKREISKRFNLFCCFKSSVSDSNTTTENSDGFLFKLFKKFYAPFLMKKYVRPCVIVAFLGLLLTSISLIHRVNIGLDQKLSMPKDSYVLDYFESLEKYLSVGVPVYFVLKNVDDYSSINFQNLICSTAGCNSDSMLNQINQASLQQDYTFISIPANSWLDDYFDWLQSGDCCRVYANDTNLFCPSNVNDPNCLPCQVNLQEGTTRPTKEDFYKYFQFYIKDNPGLKCAKGGHAAYGEAIEIFQTNKSFNYEIGSTFFMAYHKVGVTSKDFIGSLKNSRKISNNITNMFRTYYPNSTMEVISYSYPNVFYEQYLTIWEDTSINIGISLFAVFLVCGILLGIDFYTSFLICFTILMIIINMFGAMYFFNIELNAVSLVNLVMTVGISVEFCAHIAREFTISKKVSKLNRAEYSIAHMGSSVFSGITLTKILGIIILAFSHSQLFQVFYFRMYLSVVIIGASHGLILLPVMLSYIGPSSNSLRIYKEKTKNYSTFRNHEEF</sequence>
<dbReference type="InterPro" id="IPR000731">
    <property type="entry name" value="SSD"/>
</dbReference>
<reference evidence="19" key="1">
    <citation type="submission" date="2021-02" db="EMBL/GenBank/DDBJ databases">
        <authorList>
            <person name="Nowell W R."/>
        </authorList>
    </citation>
    <scope>NUCLEOTIDE SEQUENCE</scope>
    <source>
        <strain evidence="19">Ploen Becks lab</strain>
    </source>
</reference>
<dbReference type="FunFam" id="1.20.1640.10:FF:000010">
    <property type="entry name" value="NPC intracellular cholesterol transporter 1"/>
    <property type="match status" value="1"/>
</dbReference>
<feature type="transmembrane region" description="Helical" evidence="16">
    <location>
        <begin position="802"/>
        <end position="827"/>
    </location>
</feature>
<feature type="transmembrane region" description="Helical" evidence="16">
    <location>
        <begin position="726"/>
        <end position="748"/>
    </location>
</feature>
<feature type="signal peptide" evidence="17">
    <location>
        <begin position="1"/>
        <end position="20"/>
    </location>
</feature>
<dbReference type="Pfam" id="PF12349">
    <property type="entry name" value="Sterol-sensing"/>
    <property type="match status" value="1"/>
</dbReference>
<dbReference type="GO" id="GO:0008203">
    <property type="term" value="P:cholesterol metabolic process"/>
    <property type="evidence" value="ECO:0007669"/>
    <property type="project" value="UniProtKB-KW"/>
</dbReference>
<feature type="transmembrane region" description="Helical" evidence="16">
    <location>
        <begin position="877"/>
        <end position="897"/>
    </location>
</feature>
<keyword evidence="4" id="KW-0153">Cholesterol metabolism</keyword>
<evidence type="ECO:0000313" key="20">
    <source>
        <dbReference type="Proteomes" id="UP000663879"/>
    </source>
</evidence>
<protein>
    <recommendedName>
        <fullName evidence="18">SSD domain-containing protein</fullName>
    </recommendedName>
</protein>
<dbReference type="Gene3D" id="1.20.1640.10">
    <property type="entry name" value="Multidrug efflux transporter AcrB transmembrane domain"/>
    <property type="match status" value="2"/>
</dbReference>
<evidence type="ECO:0000256" key="10">
    <source>
        <dbReference type="ARBA" id="ARBA00023136"/>
    </source>
</evidence>
<dbReference type="Pfam" id="PF22314">
    <property type="entry name" value="NPC1_MLD"/>
    <property type="match status" value="1"/>
</dbReference>
<feature type="transmembrane region" description="Helical" evidence="16">
    <location>
        <begin position="696"/>
        <end position="720"/>
    </location>
</feature>
<evidence type="ECO:0000256" key="7">
    <source>
        <dbReference type="ARBA" id="ARBA00022989"/>
    </source>
</evidence>
<dbReference type="PROSITE" id="PS50156">
    <property type="entry name" value="SSD"/>
    <property type="match status" value="1"/>
</dbReference>
<keyword evidence="8" id="KW-0445">Lipid transport</keyword>
<keyword evidence="11" id="KW-1015">Disulfide bond</keyword>
<evidence type="ECO:0000256" key="16">
    <source>
        <dbReference type="SAM" id="Phobius"/>
    </source>
</evidence>
<dbReference type="EMBL" id="CAJNOC010004217">
    <property type="protein sequence ID" value="CAF1013716.1"/>
    <property type="molecule type" value="Genomic_DNA"/>
</dbReference>
<dbReference type="NCBIfam" id="TIGR00917">
    <property type="entry name" value="2A060601"/>
    <property type="match status" value="1"/>
</dbReference>